<keyword evidence="15" id="KW-1185">Reference proteome</keyword>
<evidence type="ECO:0000259" key="13">
    <source>
        <dbReference type="PROSITE" id="PS51547"/>
    </source>
</evidence>
<dbReference type="PROSITE" id="PS51545">
    <property type="entry name" value="PIK_HELICAL"/>
    <property type="match status" value="1"/>
</dbReference>
<proteinExistence type="inferred from homology"/>
<dbReference type="InterPro" id="IPR016024">
    <property type="entry name" value="ARM-type_fold"/>
</dbReference>
<dbReference type="GO" id="GO:0034271">
    <property type="term" value="C:phosphatidylinositol 3-kinase complex, class III, type I"/>
    <property type="evidence" value="ECO:0007669"/>
    <property type="project" value="TreeGrafter"/>
</dbReference>
<dbReference type="PROSITE" id="PS00915">
    <property type="entry name" value="PI3_4_KINASE_1"/>
    <property type="match status" value="1"/>
</dbReference>
<protein>
    <recommendedName>
        <fullName evidence="2 8">Phosphatidylinositol 3-kinase catalytic subunit type 3</fullName>
        <ecNumber evidence="1 8">2.7.1.137</ecNumber>
    </recommendedName>
</protein>
<dbReference type="GO" id="GO:0034272">
    <property type="term" value="C:phosphatidylinositol 3-kinase complex, class III, type II"/>
    <property type="evidence" value="ECO:0007669"/>
    <property type="project" value="TreeGrafter"/>
</dbReference>
<dbReference type="GO" id="GO:0000407">
    <property type="term" value="C:phagophore assembly site"/>
    <property type="evidence" value="ECO:0007669"/>
    <property type="project" value="TreeGrafter"/>
</dbReference>
<dbReference type="PANTHER" id="PTHR10048:SF7">
    <property type="entry name" value="PHOSPHATIDYLINOSITOL 3-KINASE CATALYTIC SUBUNIT TYPE 3"/>
    <property type="match status" value="1"/>
</dbReference>
<dbReference type="SMART" id="SM00146">
    <property type="entry name" value="PI3Kc"/>
    <property type="match status" value="1"/>
</dbReference>
<dbReference type="InterPro" id="IPR011009">
    <property type="entry name" value="Kinase-like_dom_sf"/>
</dbReference>
<dbReference type="Gene3D" id="2.60.40.150">
    <property type="entry name" value="C2 domain"/>
    <property type="match status" value="1"/>
</dbReference>
<evidence type="ECO:0000256" key="10">
    <source>
        <dbReference type="SAM" id="MobiDB-lite"/>
    </source>
</evidence>
<dbReference type="Gene3D" id="1.25.40.70">
    <property type="entry name" value="Phosphatidylinositol 3-kinase, accessory domain (PIK)"/>
    <property type="match status" value="1"/>
</dbReference>
<dbReference type="SMART" id="SM00142">
    <property type="entry name" value="PI3K_C2"/>
    <property type="match status" value="1"/>
</dbReference>
<keyword evidence="5 8" id="KW-0418">Kinase</keyword>
<dbReference type="PANTHER" id="PTHR10048">
    <property type="entry name" value="PHOSPHATIDYLINOSITOL KINASE"/>
    <property type="match status" value="1"/>
</dbReference>
<dbReference type="InterPro" id="IPR000403">
    <property type="entry name" value="PI3/4_kinase_cat_dom"/>
</dbReference>
<dbReference type="GO" id="GO:0006897">
    <property type="term" value="P:endocytosis"/>
    <property type="evidence" value="ECO:0007669"/>
    <property type="project" value="TreeGrafter"/>
</dbReference>
<evidence type="ECO:0000256" key="5">
    <source>
        <dbReference type="ARBA" id="ARBA00022777"/>
    </source>
</evidence>
<evidence type="ECO:0000313" key="14">
    <source>
        <dbReference type="EMBL" id="KAJ8962005.1"/>
    </source>
</evidence>
<dbReference type="PROSITE" id="PS00916">
    <property type="entry name" value="PI3_4_KINASE_2"/>
    <property type="match status" value="1"/>
</dbReference>
<dbReference type="SUPFAM" id="SSF56112">
    <property type="entry name" value="Protein kinase-like (PK-like)"/>
    <property type="match status" value="1"/>
</dbReference>
<feature type="compositionally biased region" description="Polar residues" evidence="10">
    <location>
        <begin position="501"/>
        <end position="513"/>
    </location>
</feature>
<dbReference type="InterPro" id="IPR015433">
    <property type="entry name" value="PI3/4_kinase"/>
</dbReference>
<dbReference type="PROSITE" id="PS51547">
    <property type="entry name" value="C2_PI3K"/>
    <property type="match status" value="1"/>
</dbReference>
<dbReference type="SUPFAM" id="SSF49562">
    <property type="entry name" value="C2 domain (Calcium/lipid-binding domain, CaLB)"/>
    <property type="match status" value="1"/>
</dbReference>
<comment type="similarity">
    <text evidence="8 9">Belongs to the PI3/PI4-kinase family.</text>
</comment>
<evidence type="ECO:0000256" key="1">
    <source>
        <dbReference type="ARBA" id="ARBA00012073"/>
    </source>
</evidence>
<dbReference type="Pfam" id="PF00454">
    <property type="entry name" value="PI3_PI4_kinase"/>
    <property type="match status" value="1"/>
</dbReference>
<dbReference type="InterPro" id="IPR002420">
    <property type="entry name" value="PI3K-type_C2_dom"/>
</dbReference>
<dbReference type="InterPro" id="IPR035892">
    <property type="entry name" value="C2_domain_sf"/>
</dbReference>
<dbReference type="Pfam" id="PF00613">
    <property type="entry name" value="PI3Ka"/>
    <property type="match status" value="1"/>
</dbReference>
<evidence type="ECO:0000259" key="11">
    <source>
        <dbReference type="PROSITE" id="PS50290"/>
    </source>
</evidence>
<evidence type="ECO:0000256" key="7">
    <source>
        <dbReference type="ARBA" id="ARBA00023985"/>
    </source>
</evidence>
<dbReference type="InterPro" id="IPR042236">
    <property type="entry name" value="PI3K_accessory_sf"/>
</dbReference>
<dbReference type="GO" id="GO:0048015">
    <property type="term" value="P:phosphatidylinositol-mediated signaling"/>
    <property type="evidence" value="ECO:0007669"/>
    <property type="project" value="TreeGrafter"/>
</dbReference>
<evidence type="ECO:0000256" key="3">
    <source>
        <dbReference type="ARBA" id="ARBA00022679"/>
    </source>
</evidence>
<evidence type="ECO:0000256" key="6">
    <source>
        <dbReference type="ARBA" id="ARBA00022840"/>
    </source>
</evidence>
<dbReference type="GO" id="GO:0016303">
    <property type="term" value="F:1-phosphatidylinositol-3-kinase activity"/>
    <property type="evidence" value="ECO:0007669"/>
    <property type="project" value="UniProtKB-UniRule"/>
</dbReference>
<dbReference type="InterPro" id="IPR018936">
    <property type="entry name" value="PI3/4_kinase_CS"/>
</dbReference>
<name>A0AAV8ZCW6_9CUCU</name>
<dbReference type="GO" id="GO:0000045">
    <property type="term" value="P:autophagosome assembly"/>
    <property type="evidence" value="ECO:0007669"/>
    <property type="project" value="TreeGrafter"/>
</dbReference>
<dbReference type="Proteomes" id="UP001162156">
    <property type="component" value="Unassembled WGS sequence"/>
</dbReference>
<comment type="catalytic activity">
    <reaction evidence="7">
        <text>a 1,2-diacyl-sn-glycero-3-phospho-(1D-myo-inositol) + ATP = a 1,2-diacyl-sn-glycero-3-phospho-(1D-myo-inositol-3-phosphate) + ADP + H(+)</text>
        <dbReference type="Rhea" id="RHEA:12709"/>
        <dbReference type="ChEBI" id="CHEBI:15378"/>
        <dbReference type="ChEBI" id="CHEBI:30616"/>
        <dbReference type="ChEBI" id="CHEBI:57880"/>
        <dbReference type="ChEBI" id="CHEBI:58088"/>
        <dbReference type="ChEBI" id="CHEBI:456216"/>
        <dbReference type="EC" id="2.7.1.137"/>
    </reaction>
    <physiologicalReaction direction="left-to-right" evidence="7">
        <dbReference type="Rhea" id="RHEA:12710"/>
    </physiologicalReaction>
</comment>
<dbReference type="InterPro" id="IPR001263">
    <property type="entry name" value="PI3K_accessory_dom"/>
</dbReference>
<feature type="region of interest" description="Disordered" evidence="10">
    <location>
        <begin position="493"/>
        <end position="513"/>
    </location>
</feature>
<dbReference type="InterPro" id="IPR036940">
    <property type="entry name" value="PI3/4_kinase_cat_sf"/>
</dbReference>
<dbReference type="CDD" id="cd00870">
    <property type="entry name" value="PI3Ka_III"/>
    <property type="match status" value="1"/>
</dbReference>
<dbReference type="PROSITE" id="PS50290">
    <property type="entry name" value="PI3_4_KINASE_3"/>
    <property type="match status" value="1"/>
</dbReference>
<evidence type="ECO:0000256" key="9">
    <source>
        <dbReference type="PROSITE-ProRule" id="PRU00880"/>
    </source>
</evidence>
<gene>
    <name evidence="14" type="ORF">NQ314_005787</name>
</gene>
<evidence type="ECO:0000256" key="8">
    <source>
        <dbReference type="PIRNR" id="PIRNR000587"/>
    </source>
</evidence>
<dbReference type="GO" id="GO:0005768">
    <property type="term" value="C:endosome"/>
    <property type="evidence" value="ECO:0007669"/>
    <property type="project" value="TreeGrafter"/>
</dbReference>
<evidence type="ECO:0000259" key="12">
    <source>
        <dbReference type="PROSITE" id="PS51545"/>
    </source>
</evidence>
<dbReference type="FunFam" id="1.10.1070.11:FF:000002">
    <property type="entry name" value="Phosphatidylinositol 3-kinase catalytic subunit type 3"/>
    <property type="match status" value="1"/>
</dbReference>
<dbReference type="Gene3D" id="1.10.1070.11">
    <property type="entry name" value="Phosphatidylinositol 3-/4-kinase, catalytic domain"/>
    <property type="match status" value="1"/>
</dbReference>
<dbReference type="InterPro" id="IPR057756">
    <property type="entry name" value="PI3-kinase_type3/VPS34_cat"/>
</dbReference>
<reference evidence="14" key="1">
    <citation type="journal article" date="2023" name="Insect Mol. Biol.">
        <title>Genome sequencing provides insights into the evolution of gene families encoding plant cell wall-degrading enzymes in longhorned beetles.</title>
        <authorList>
            <person name="Shin N.R."/>
            <person name="Okamura Y."/>
            <person name="Kirsch R."/>
            <person name="Pauchet Y."/>
        </authorList>
    </citation>
    <scope>NUCLEOTIDE SEQUENCE</scope>
    <source>
        <strain evidence="14">RBIC_L_NR</strain>
    </source>
</reference>
<dbReference type="SMART" id="SM00145">
    <property type="entry name" value="PI3Ka"/>
    <property type="match status" value="1"/>
</dbReference>
<feature type="domain" description="PIK helical" evidence="12">
    <location>
        <begin position="358"/>
        <end position="621"/>
    </location>
</feature>
<dbReference type="AlphaFoldDB" id="A0AAV8ZCW6"/>
<feature type="domain" description="PI3K/PI4K catalytic" evidence="11">
    <location>
        <begin position="709"/>
        <end position="975"/>
    </location>
</feature>
<dbReference type="EMBL" id="JANEYF010001596">
    <property type="protein sequence ID" value="KAJ8962005.1"/>
    <property type="molecule type" value="Genomic_DNA"/>
</dbReference>
<feature type="domain" description="C2 PI3K-type" evidence="13">
    <location>
        <begin position="36"/>
        <end position="193"/>
    </location>
</feature>
<dbReference type="EC" id="2.7.1.137" evidence="1 8"/>
<evidence type="ECO:0000313" key="15">
    <source>
        <dbReference type="Proteomes" id="UP001162156"/>
    </source>
</evidence>
<comment type="caution">
    <text evidence="14">The sequence shown here is derived from an EMBL/GenBank/DDBJ whole genome shotgun (WGS) entry which is preliminary data.</text>
</comment>
<dbReference type="Gene3D" id="3.30.1010.10">
    <property type="entry name" value="Phosphatidylinositol 3-kinase Catalytic Subunit, Chain A, domain 4"/>
    <property type="match status" value="1"/>
</dbReference>
<dbReference type="SUPFAM" id="SSF48371">
    <property type="entry name" value="ARM repeat"/>
    <property type="match status" value="1"/>
</dbReference>
<keyword evidence="3 8" id="KW-0808">Transferase</keyword>
<dbReference type="CDD" id="cd00896">
    <property type="entry name" value="PI3Kc_III"/>
    <property type="match status" value="1"/>
</dbReference>
<dbReference type="CDD" id="cd08397">
    <property type="entry name" value="C2_PI3K_class_III"/>
    <property type="match status" value="1"/>
</dbReference>
<dbReference type="GO" id="GO:0005777">
    <property type="term" value="C:peroxisome"/>
    <property type="evidence" value="ECO:0007669"/>
    <property type="project" value="TreeGrafter"/>
</dbReference>
<dbReference type="InterPro" id="IPR008290">
    <property type="entry name" value="PI3K_Vps34"/>
</dbReference>
<dbReference type="FunFam" id="2.60.40.150:FF:000274">
    <property type="entry name" value="Phosphatidylinositol 3-kinase catalytic subunit type 3"/>
    <property type="match status" value="1"/>
</dbReference>
<dbReference type="PIRSF" id="PIRSF000587">
    <property type="entry name" value="PI3K_Vps34"/>
    <property type="match status" value="1"/>
</dbReference>
<keyword evidence="4 8" id="KW-0547">Nucleotide-binding</keyword>
<evidence type="ECO:0000256" key="2">
    <source>
        <dbReference type="ARBA" id="ARBA00019787"/>
    </source>
</evidence>
<organism evidence="14 15">
    <name type="scientific">Rhamnusium bicolor</name>
    <dbReference type="NCBI Taxonomy" id="1586634"/>
    <lineage>
        <taxon>Eukaryota</taxon>
        <taxon>Metazoa</taxon>
        <taxon>Ecdysozoa</taxon>
        <taxon>Arthropoda</taxon>
        <taxon>Hexapoda</taxon>
        <taxon>Insecta</taxon>
        <taxon>Pterygota</taxon>
        <taxon>Neoptera</taxon>
        <taxon>Endopterygota</taxon>
        <taxon>Coleoptera</taxon>
        <taxon>Polyphaga</taxon>
        <taxon>Cucujiformia</taxon>
        <taxon>Chrysomeloidea</taxon>
        <taxon>Cerambycidae</taxon>
        <taxon>Lepturinae</taxon>
        <taxon>Rhagiini</taxon>
        <taxon>Rhamnusium</taxon>
    </lineage>
</organism>
<dbReference type="Pfam" id="PF00792">
    <property type="entry name" value="PI3K_C2"/>
    <property type="match status" value="1"/>
</dbReference>
<dbReference type="FunFam" id="3.30.1010.10:FF:000002">
    <property type="entry name" value="Phosphatidylinositol 3-kinase catalytic subunit type 3"/>
    <property type="match status" value="1"/>
</dbReference>
<dbReference type="GO" id="GO:0005524">
    <property type="term" value="F:ATP binding"/>
    <property type="evidence" value="ECO:0007669"/>
    <property type="project" value="UniProtKB-UniRule"/>
</dbReference>
<evidence type="ECO:0000256" key="4">
    <source>
        <dbReference type="ARBA" id="ARBA00022741"/>
    </source>
</evidence>
<keyword evidence="6 8" id="KW-0067">ATP-binding</keyword>
<accession>A0AAV8ZCW6</accession>
<sequence>MEELNDKFYYVYSSSLSERIQIKIGNLEGKRKKPEYDKLLADPMLKYSGLCQDDTDDCADLMVVCQIFDQNQPLALPVSTSYKAFTSRWNWNEWLTLPVQFNDLPRSAQLALTIYDCFGPNKLGPVGGTTISLFSKHGLFRQGMLDLRVWPNRVADGNFPTTTHGKGKDHGKEQMQRLAKLAKKHRNGHITKVDWLDRLTFRELELINEKEKRSSDYLYLMIEFPTISVGGIPHYVVYFESNGEDIVSFRSQTDIVTVPDQEILKCFENAARIFDLELSNWQCRNCLLKDSKNFETKIIVSENECLKDQVRILSDVVSEQDLINCVQREKLEEISKQVENLVESKHHKLARSLRSGHCDKDAKPNATLRDILNTIVSYPPTKNLSNEEQDHVWKYRFYLSTHKKALAKFLKCVNWDQHNEVRQALHMMEIWAPMDVEDALELLSPNFTHQAVRRYAISRLQQAPDDDILLYLLQLVQALKYENFKTIHDEAQLEKKDSKESNSTITSESMLHRSTSYNQADQIASSNVNSVIEVDPDPRPTSLPENIIQNINLCTDSGNTDTLRSHMNEEEEIQDLASFLIQRSCKNFTLANYFYWYLLLECEDQEPNLKQDLEVRDMYLTVMKTFSQTLARGTESMQKKRFVLTKQQKFVDKLVKLIRTVSRESGNRKKKAEKLQQLLADSDMFKFNFSKFEPIPFPLDPEIIINGIISEKASLFKSALMPSKLHFKTIENEEYVAIFKHGDDLRQDQLILQMITLMDKLLRKENLDLKLTPYRVLATSTKHGFVQFIDSVTVAEALATEGSIHNYFRKYHPQETGPYGIVPDIMDTYVKSCAGYCVITYLLGVGDRHLDNLLLTTDGKLFHIDFGYILGRDPKPLPPPMKLSKEMVEAMGGVNSEHYQEFRKLCYTAFLHLRRHASLMLNLFSLMVDASVPDIALEPDKAVRKVQDKLRLDLGEEEAVHYIQNLIETSVTAVMAAIVEQLHKITQYIRK</sequence>